<proteinExistence type="predicted"/>
<gene>
    <name evidence="1" type="ORF">DPMN_075565</name>
</gene>
<dbReference type="Proteomes" id="UP000828390">
    <property type="component" value="Unassembled WGS sequence"/>
</dbReference>
<reference evidence="1" key="2">
    <citation type="submission" date="2020-11" db="EMBL/GenBank/DDBJ databases">
        <authorList>
            <person name="McCartney M.A."/>
            <person name="Auch B."/>
            <person name="Kono T."/>
            <person name="Mallez S."/>
            <person name="Becker A."/>
            <person name="Gohl D.M."/>
            <person name="Silverstein K.A.T."/>
            <person name="Koren S."/>
            <person name="Bechman K.B."/>
            <person name="Herman A."/>
            <person name="Abrahante J.E."/>
            <person name="Garbe J."/>
        </authorList>
    </citation>
    <scope>NUCLEOTIDE SEQUENCE</scope>
    <source>
        <strain evidence="1">Duluth1</strain>
        <tissue evidence="1">Whole animal</tissue>
    </source>
</reference>
<evidence type="ECO:0000313" key="2">
    <source>
        <dbReference type="Proteomes" id="UP000828390"/>
    </source>
</evidence>
<accession>A0A9D3YLB5</accession>
<name>A0A9D3YLB5_DREPO</name>
<comment type="caution">
    <text evidence="1">The sequence shown here is derived from an EMBL/GenBank/DDBJ whole genome shotgun (WGS) entry which is preliminary data.</text>
</comment>
<sequence>MSALPTGSKMAAPISKNVYIFGYLFVKRLKDFIRHDPFPDFLPGLMLFMQMIWLSIQFSMVKIIEKGRTNQEPLALQIE</sequence>
<evidence type="ECO:0000313" key="1">
    <source>
        <dbReference type="EMBL" id="KAH3700586.1"/>
    </source>
</evidence>
<reference evidence="1" key="1">
    <citation type="journal article" date="2019" name="bioRxiv">
        <title>The Genome of the Zebra Mussel, Dreissena polymorpha: A Resource for Invasive Species Research.</title>
        <authorList>
            <person name="McCartney M.A."/>
            <person name="Auch B."/>
            <person name="Kono T."/>
            <person name="Mallez S."/>
            <person name="Zhang Y."/>
            <person name="Obille A."/>
            <person name="Becker A."/>
            <person name="Abrahante J.E."/>
            <person name="Garbe J."/>
            <person name="Badalamenti J.P."/>
            <person name="Herman A."/>
            <person name="Mangelson H."/>
            <person name="Liachko I."/>
            <person name="Sullivan S."/>
            <person name="Sone E.D."/>
            <person name="Koren S."/>
            <person name="Silverstein K.A.T."/>
            <person name="Beckman K.B."/>
            <person name="Gohl D.M."/>
        </authorList>
    </citation>
    <scope>NUCLEOTIDE SEQUENCE</scope>
    <source>
        <strain evidence="1">Duluth1</strain>
        <tissue evidence="1">Whole animal</tissue>
    </source>
</reference>
<organism evidence="1 2">
    <name type="scientific">Dreissena polymorpha</name>
    <name type="common">Zebra mussel</name>
    <name type="synonym">Mytilus polymorpha</name>
    <dbReference type="NCBI Taxonomy" id="45954"/>
    <lineage>
        <taxon>Eukaryota</taxon>
        <taxon>Metazoa</taxon>
        <taxon>Spiralia</taxon>
        <taxon>Lophotrochozoa</taxon>
        <taxon>Mollusca</taxon>
        <taxon>Bivalvia</taxon>
        <taxon>Autobranchia</taxon>
        <taxon>Heteroconchia</taxon>
        <taxon>Euheterodonta</taxon>
        <taxon>Imparidentia</taxon>
        <taxon>Neoheterodontei</taxon>
        <taxon>Myida</taxon>
        <taxon>Dreissenoidea</taxon>
        <taxon>Dreissenidae</taxon>
        <taxon>Dreissena</taxon>
    </lineage>
</organism>
<dbReference type="EMBL" id="JAIWYP010000015">
    <property type="protein sequence ID" value="KAH3700586.1"/>
    <property type="molecule type" value="Genomic_DNA"/>
</dbReference>
<protein>
    <submittedName>
        <fullName evidence="1">Uncharacterized protein</fullName>
    </submittedName>
</protein>
<dbReference type="AlphaFoldDB" id="A0A9D3YLB5"/>
<keyword evidence="2" id="KW-1185">Reference proteome</keyword>